<accession>A0A5C8P104</accession>
<feature type="region of interest" description="Disordered" evidence="1">
    <location>
        <begin position="1"/>
        <end position="20"/>
    </location>
</feature>
<keyword evidence="2" id="KW-0472">Membrane</keyword>
<reference evidence="3 4" key="1">
    <citation type="submission" date="2019-06" db="EMBL/GenBank/DDBJ databases">
        <title>Quisquiliibacterium sp. nov., isolated from a maize field.</title>
        <authorList>
            <person name="Lin S.-Y."/>
            <person name="Tsai C.-F."/>
            <person name="Young C.-C."/>
        </authorList>
    </citation>
    <scope>NUCLEOTIDE SEQUENCE [LARGE SCALE GENOMIC DNA]</scope>
    <source>
        <strain evidence="3 4">CC-CFT501</strain>
    </source>
</reference>
<feature type="transmembrane region" description="Helical" evidence="2">
    <location>
        <begin position="250"/>
        <end position="269"/>
    </location>
</feature>
<protein>
    <submittedName>
        <fullName evidence="3">ABC transporter permease</fullName>
    </submittedName>
</protein>
<feature type="transmembrane region" description="Helical" evidence="2">
    <location>
        <begin position="107"/>
        <end position="135"/>
    </location>
</feature>
<gene>
    <name evidence="3" type="ORF">FHP08_04685</name>
</gene>
<keyword evidence="2" id="KW-1133">Transmembrane helix</keyword>
<dbReference type="OrthoDB" id="8903628at2"/>
<dbReference type="GO" id="GO:0043190">
    <property type="term" value="C:ATP-binding cassette (ABC) transporter complex"/>
    <property type="evidence" value="ECO:0007669"/>
    <property type="project" value="InterPro"/>
</dbReference>
<evidence type="ECO:0000256" key="1">
    <source>
        <dbReference type="SAM" id="MobiDB-lite"/>
    </source>
</evidence>
<organism evidence="3 4">
    <name type="scientific">Zeimonas arvi</name>
    <dbReference type="NCBI Taxonomy" id="2498847"/>
    <lineage>
        <taxon>Bacteria</taxon>
        <taxon>Pseudomonadati</taxon>
        <taxon>Pseudomonadota</taxon>
        <taxon>Betaproteobacteria</taxon>
        <taxon>Burkholderiales</taxon>
        <taxon>Burkholderiaceae</taxon>
        <taxon>Zeimonas</taxon>
    </lineage>
</organism>
<comment type="caution">
    <text evidence="3">The sequence shown here is derived from an EMBL/GenBank/DDBJ whole genome shotgun (WGS) entry which is preliminary data.</text>
</comment>
<evidence type="ECO:0000313" key="4">
    <source>
        <dbReference type="Proteomes" id="UP000321548"/>
    </source>
</evidence>
<dbReference type="AlphaFoldDB" id="A0A5C8P104"/>
<keyword evidence="2" id="KW-0812">Transmembrane</keyword>
<evidence type="ECO:0000256" key="2">
    <source>
        <dbReference type="SAM" id="Phobius"/>
    </source>
</evidence>
<dbReference type="EMBL" id="VDUY01000002">
    <property type="protein sequence ID" value="TXL66927.1"/>
    <property type="molecule type" value="Genomic_DNA"/>
</dbReference>
<evidence type="ECO:0000313" key="3">
    <source>
        <dbReference type="EMBL" id="TXL66927.1"/>
    </source>
</evidence>
<dbReference type="RefSeq" id="WP_147703176.1">
    <property type="nucleotide sequence ID" value="NZ_VDUY01000002.1"/>
</dbReference>
<proteinExistence type="predicted"/>
<dbReference type="Proteomes" id="UP000321548">
    <property type="component" value="Unassembled WGS sequence"/>
</dbReference>
<name>A0A5C8P104_9BURK</name>
<feature type="transmembrane region" description="Helical" evidence="2">
    <location>
        <begin position="68"/>
        <end position="87"/>
    </location>
</feature>
<feature type="transmembrane region" description="Helical" evidence="2">
    <location>
        <begin position="204"/>
        <end position="229"/>
    </location>
</feature>
<dbReference type="InterPro" id="IPR030802">
    <property type="entry name" value="Permease_MalE"/>
</dbReference>
<feature type="transmembrane region" description="Helical" evidence="2">
    <location>
        <begin position="156"/>
        <end position="184"/>
    </location>
</feature>
<keyword evidence="4" id="KW-1185">Reference proteome</keyword>
<sequence length="270" mass="28355">MPQPRQSSIPEADAPRRASGGSRALTGWLRAAHFSAAAVVTAFSPSAYDRQARALAARQIHFSAWQALPGFTLACALLSFVLIRIVVDTAQDFGLPQYALELTVRVLVLELIPVLAALYVALRSGAAICTTVALMRVDGELGRVARSGRDPVGAELVPRVIGSLVAVMLLAWLNGAVALLLAYVELYGFSPWAIGGFVRVTGHVFDPVAVAGFLFKTSLFGAVVGAVPIGAALGMRPGHGEVPGAVRRGMVRLGVTLAVIEIVFVTALYA</sequence>
<dbReference type="Pfam" id="PF02405">
    <property type="entry name" value="MlaE"/>
    <property type="match status" value="1"/>
</dbReference>